<dbReference type="CDD" id="cd04182">
    <property type="entry name" value="GT_2_like_f"/>
    <property type="match status" value="1"/>
</dbReference>
<accession>A0AAC8XK41</accession>
<name>A0AAC8XK41_9ALTE</name>
<evidence type="ECO:0000259" key="2">
    <source>
        <dbReference type="Pfam" id="PF12804"/>
    </source>
</evidence>
<evidence type="ECO:0000313" key="3">
    <source>
        <dbReference type="EMBL" id="AMJ78812.1"/>
    </source>
</evidence>
<sequence>MGTRNLNLGDYNIAFVLLAGGQSARYQGNKLLSTHPVSSLPLIEHSVRTLIKARETYLTAPSASASRAVSTRACNQSTLPVQNQVTVVTGKWHSSIDAQLSQLPVNLVCNTAWKEGMASSIREGVKHVLSISSQAALKDKTISEGTLKPDCQKEADWPTHVLFSLADLPCLVESDVLRLIEASQKNPNNIVCSQWHISREKPGVANNSGARLTVPAIFPKDMFNELLSLRGDVGAKPVINKYLKAGRVTMVPTPNAQFDIDTPQDWSRISRLFSLPSHNLPQSKKPKDA</sequence>
<dbReference type="RefSeq" id="WP_015067353.1">
    <property type="nucleotide sequence ID" value="NZ_CAXGIV010000032.1"/>
</dbReference>
<proteinExistence type="predicted"/>
<organism evidence="3 4">
    <name type="scientific">Alteromonas mediterranea</name>
    <dbReference type="NCBI Taxonomy" id="314275"/>
    <lineage>
        <taxon>Bacteria</taxon>
        <taxon>Pseudomonadati</taxon>
        <taxon>Pseudomonadota</taxon>
        <taxon>Gammaproteobacteria</taxon>
        <taxon>Alteromonadales</taxon>
        <taxon>Alteromonadaceae</taxon>
        <taxon>Alteromonas/Salinimonas group</taxon>
        <taxon>Alteromonas</taxon>
    </lineage>
</organism>
<dbReference type="InterPro" id="IPR025877">
    <property type="entry name" value="MobA-like_NTP_Trfase"/>
</dbReference>
<dbReference type="PANTHER" id="PTHR43777:SF1">
    <property type="entry name" value="MOLYBDENUM COFACTOR CYTIDYLYLTRANSFERASE"/>
    <property type="match status" value="1"/>
</dbReference>
<keyword evidence="1" id="KW-0460">Magnesium</keyword>
<dbReference type="Proteomes" id="UP000061468">
    <property type="component" value="Chromosome"/>
</dbReference>
<dbReference type="AlphaFoldDB" id="A0AAC8XK41"/>
<gene>
    <name evidence="3" type="ORF">AV942_11185</name>
</gene>
<dbReference type="Gene3D" id="3.90.550.10">
    <property type="entry name" value="Spore Coat Polysaccharide Biosynthesis Protein SpsA, Chain A"/>
    <property type="match status" value="1"/>
</dbReference>
<dbReference type="InterPro" id="IPR029044">
    <property type="entry name" value="Nucleotide-diphossugar_trans"/>
</dbReference>
<dbReference type="EMBL" id="CP013928">
    <property type="protein sequence ID" value="AMJ78812.1"/>
    <property type="molecule type" value="Genomic_DNA"/>
</dbReference>
<dbReference type="PANTHER" id="PTHR43777">
    <property type="entry name" value="MOLYBDENUM COFACTOR CYTIDYLYLTRANSFERASE"/>
    <property type="match status" value="1"/>
</dbReference>
<protein>
    <submittedName>
        <fullName evidence="3">Isoquinoline 1-oxidoreductase maturation factor</fullName>
    </submittedName>
</protein>
<evidence type="ECO:0000256" key="1">
    <source>
        <dbReference type="ARBA" id="ARBA00022842"/>
    </source>
</evidence>
<evidence type="ECO:0000313" key="4">
    <source>
        <dbReference type="Proteomes" id="UP000061468"/>
    </source>
</evidence>
<dbReference type="GO" id="GO:0016779">
    <property type="term" value="F:nucleotidyltransferase activity"/>
    <property type="evidence" value="ECO:0007669"/>
    <property type="project" value="UniProtKB-ARBA"/>
</dbReference>
<reference evidence="3 4" key="1">
    <citation type="submission" date="2015-12" db="EMBL/GenBank/DDBJ databases">
        <title>Intraspecies pangenome expansion in the marine bacterium Alteromonas.</title>
        <authorList>
            <person name="Lopez-Perez M."/>
            <person name="Rodriguez-Valera F."/>
        </authorList>
    </citation>
    <scope>NUCLEOTIDE SEQUENCE [LARGE SCALE GENOMIC DNA]</scope>
    <source>
        <strain evidence="3 4">UM8</strain>
    </source>
</reference>
<feature type="domain" description="MobA-like NTP transferase" evidence="2">
    <location>
        <begin position="16"/>
        <end position="242"/>
    </location>
</feature>
<dbReference type="SUPFAM" id="SSF53448">
    <property type="entry name" value="Nucleotide-diphospho-sugar transferases"/>
    <property type="match status" value="1"/>
</dbReference>
<dbReference type="Pfam" id="PF12804">
    <property type="entry name" value="NTP_transf_3"/>
    <property type="match status" value="1"/>
</dbReference>